<name>A0ABP0E7F7_9ASCO</name>
<dbReference type="PANTHER" id="PTHR37849:SF1">
    <property type="entry name" value="YALI0E11605P"/>
    <property type="match status" value="1"/>
</dbReference>
<gene>
    <name evidence="2" type="ORF">CAAN4_B06414</name>
</gene>
<feature type="transmembrane region" description="Helical" evidence="1">
    <location>
        <begin position="96"/>
        <end position="114"/>
    </location>
</feature>
<dbReference type="EMBL" id="OZ004254">
    <property type="protein sequence ID" value="CAK7896702.1"/>
    <property type="molecule type" value="Genomic_DNA"/>
</dbReference>
<organism evidence="2 3">
    <name type="scientific">[Candida] anglica</name>
    <dbReference type="NCBI Taxonomy" id="148631"/>
    <lineage>
        <taxon>Eukaryota</taxon>
        <taxon>Fungi</taxon>
        <taxon>Dikarya</taxon>
        <taxon>Ascomycota</taxon>
        <taxon>Saccharomycotina</taxon>
        <taxon>Pichiomycetes</taxon>
        <taxon>Debaryomycetaceae</taxon>
        <taxon>Kurtzmaniella</taxon>
    </lineage>
</organism>
<dbReference type="PANTHER" id="PTHR37849">
    <property type="entry name" value="YALI0E11605P"/>
    <property type="match status" value="1"/>
</dbReference>
<keyword evidence="1" id="KW-1133">Transmembrane helix</keyword>
<keyword evidence="1" id="KW-0812">Transmembrane</keyword>
<protein>
    <submittedName>
        <fullName evidence="2">Uncharacterized protein</fullName>
    </submittedName>
</protein>
<proteinExistence type="predicted"/>
<dbReference type="Proteomes" id="UP001497600">
    <property type="component" value="Chromosome B"/>
</dbReference>
<keyword evidence="1" id="KW-0472">Membrane</keyword>
<accession>A0ABP0E7F7</accession>
<keyword evidence="3" id="KW-1185">Reference proteome</keyword>
<evidence type="ECO:0000313" key="2">
    <source>
        <dbReference type="EMBL" id="CAK7896702.1"/>
    </source>
</evidence>
<reference evidence="2 3" key="1">
    <citation type="submission" date="2024-01" db="EMBL/GenBank/DDBJ databases">
        <authorList>
            <consortium name="Genoscope - CEA"/>
            <person name="William W."/>
        </authorList>
    </citation>
    <scope>NUCLEOTIDE SEQUENCE [LARGE SCALE GENOMIC DNA]</scope>
    <source>
        <strain evidence="2 3">29B2s-10</strain>
    </source>
</reference>
<sequence length="150" mass="16236">MPTPPDPSWPSSQAPRDFYSLAAFCARARARAHQIKTHEIVKLSRSQTPPTSLVTPYYHTMFARQLASQTARRAYSTVAPAAPAAPRRVGAVRGGFLGFLVGVTATGAGSYYYLLDEYKVANNVIVADVAALQSSIASLEKHVKSLEARK</sequence>
<evidence type="ECO:0000256" key="1">
    <source>
        <dbReference type="SAM" id="Phobius"/>
    </source>
</evidence>
<evidence type="ECO:0000313" key="3">
    <source>
        <dbReference type="Proteomes" id="UP001497600"/>
    </source>
</evidence>